<name>A0A2S8IRR3_BURCE</name>
<feature type="signal peptide" evidence="1">
    <location>
        <begin position="1"/>
        <end position="25"/>
    </location>
</feature>
<dbReference type="EMBL" id="PUIQ01000019">
    <property type="protein sequence ID" value="PQP17464.1"/>
    <property type="molecule type" value="Genomic_DNA"/>
</dbReference>
<accession>A0A2S8IRR3</accession>
<dbReference type="GO" id="GO:0005829">
    <property type="term" value="C:cytosol"/>
    <property type="evidence" value="ECO:0007669"/>
    <property type="project" value="TreeGrafter"/>
</dbReference>
<organism evidence="2 3">
    <name type="scientific">Burkholderia cepacia</name>
    <name type="common">Pseudomonas cepacia</name>
    <dbReference type="NCBI Taxonomy" id="292"/>
    <lineage>
        <taxon>Bacteria</taxon>
        <taxon>Pseudomonadati</taxon>
        <taxon>Pseudomonadota</taxon>
        <taxon>Betaproteobacteria</taxon>
        <taxon>Burkholderiales</taxon>
        <taxon>Burkholderiaceae</taxon>
        <taxon>Burkholderia</taxon>
        <taxon>Burkholderia cepacia complex</taxon>
    </lineage>
</organism>
<dbReference type="Proteomes" id="UP000238206">
    <property type="component" value="Unassembled WGS sequence"/>
</dbReference>
<sequence length="162" mass="17740">MITPRTAMWIASTVFAMLAAPTATAEELARIPTHSQRYGIHIGISAYDDPLLKGVTCFVSEPHTNGQRPGFRDRHSNGESSVSCHQVGALATTAHVPQQAQVFDESVDPVFRSIHVIRILDMKRLVVLYFSYAESDVAGDLPGHVDVIRLPVRSEKQSSSAE</sequence>
<dbReference type="PANTHER" id="PTHR37952:SF2">
    <property type="entry name" value="PROTEIN CREA"/>
    <property type="match status" value="1"/>
</dbReference>
<reference evidence="2 3" key="1">
    <citation type="submission" date="2018-02" db="EMBL/GenBank/DDBJ databases">
        <title>Draft genome sequencing of Burkholderia cepacia Y14-15.</title>
        <authorList>
            <person name="Zheng B.-X."/>
        </authorList>
    </citation>
    <scope>NUCLEOTIDE SEQUENCE [LARGE SCALE GENOMIC DNA]</scope>
    <source>
        <strain evidence="2 3">Y14-15</strain>
    </source>
</reference>
<protein>
    <submittedName>
        <fullName evidence="2">CreA family protein</fullName>
    </submittedName>
</protein>
<proteinExistence type="predicted"/>
<evidence type="ECO:0000256" key="1">
    <source>
        <dbReference type="SAM" id="SignalP"/>
    </source>
</evidence>
<gene>
    <name evidence="2" type="ORF">C5615_16750</name>
</gene>
<evidence type="ECO:0000313" key="3">
    <source>
        <dbReference type="Proteomes" id="UP000238206"/>
    </source>
</evidence>
<keyword evidence="1" id="KW-0732">Signal</keyword>
<comment type="caution">
    <text evidence="2">The sequence shown here is derived from an EMBL/GenBank/DDBJ whole genome shotgun (WGS) entry which is preliminary data.</text>
</comment>
<evidence type="ECO:0000313" key="2">
    <source>
        <dbReference type="EMBL" id="PQP17464.1"/>
    </source>
</evidence>
<dbReference type="Pfam" id="PF05981">
    <property type="entry name" value="CreA"/>
    <property type="match status" value="1"/>
</dbReference>
<dbReference type="InterPro" id="IPR010292">
    <property type="entry name" value="Uncharacterised_CreA"/>
</dbReference>
<feature type="chain" id="PRO_5015448099" evidence="1">
    <location>
        <begin position="26"/>
        <end position="162"/>
    </location>
</feature>
<dbReference type="PANTHER" id="PTHR37952">
    <property type="match status" value="1"/>
</dbReference>
<dbReference type="AlphaFoldDB" id="A0A2S8IRR3"/>